<dbReference type="AlphaFoldDB" id="A0A7X7LV71"/>
<evidence type="ECO:0000313" key="3">
    <source>
        <dbReference type="Proteomes" id="UP000536534"/>
    </source>
</evidence>
<name>A0A7X7LV71_9RHOO</name>
<dbReference type="InterPro" id="IPR037873">
    <property type="entry name" value="BamE-like"/>
</dbReference>
<comment type="caution">
    <text evidence="2">The sequence shown here is derived from an EMBL/GenBank/DDBJ whole genome shotgun (WGS) entry which is preliminary data.</text>
</comment>
<keyword evidence="1" id="KW-0732">Signal</keyword>
<dbReference type="Gene3D" id="3.30.1450.10">
    <property type="match status" value="1"/>
</dbReference>
<dbReference type="RefSeq" id="WP_068809213.1">
    <property type="nucleotide sequence ID" value="NZ_MBFM01000005.1"/>
</dbReference>
<protein>
    <submittedName>
        <fullName evidence="2">Outer membrane protein assembly factor BamE</fullName>
    </submittedName>
</protein>
<reference evidence="2 3" key="1">
    <citation type="journal article" date="2020" name="Biotechnol. Biofuels">
        <title>New insights from the biogas microbiome by comprehensive genome-resolved metagenomics of nearly 1600 species originating from multiple anaerobic digesters.</title>
        <authorList>
            <person name="Campanaro S."/>
            <person name="Treu L."/>
            <person name="Rodriguez-R L.M."/>
            <person name="Kovalovszki A."/>
            <person name="Ziels R.M."/>
            <person name="Maus I."/>
            <person name="Zhu X."/>
            <person name="Kougias P.G."/>
            <person name="Basile A."/>
            <person name="Luo G."/>
            <person name="Schluter A."/>
            <person name="Konstantinidis K.T."/>
            <person name="Angelidaki I."/>
        </authorList>
    </citation>
    <scope>NUCLEOTIDE SEQUENCE [LARGE SCALE GENOMIC DNA]</scope>
    <source>
        <strain evidence="2">AS06rmzACSIP_256</strain>
    </source>
</reference>
<organism evidence="2 3">
    <name type="scientific">Thauera phenolivorans</name>
    <dbReference type="NCBI Taxonomy" id="1792543"/>
    <lineage>
        <taxon>Bacteria</taxon>
        <taxon>Pseudomonadati</taxon>
        <taxon>Pseudomonadota</taxon>
        <taxon>Betaproteobacteria</taxon>
        <taxon>Rhodocyclales</taxon>
        <taxon>Zoogloeaceae</taxon>
        <taxon>Thauera</taxon>
    </lineage>
</organism>
<dbReference type="PROSITE" id="PS51257">
    <property type="entry name" value="PROKAR_LIPOPROTEIN"/>
    <property type="match status" value="1"/>
</dbReference>
<proteinExistence type="predicted"/>
<dbReference type="OrthoDB" id="5297256at2"/>
<dbReference type="Proteomes" id="UP000536534">
    <property type="component" value="Unassembled WGS sequence"/>
</dbReference>
<evidence type="ECO:0000256" key="1">
    <source>
        <dbReference type="ARBA" id="ARBA00022729"/>
    </source>
</evidence>
<gene>
    <name evidence="2" type="ORF">GX576_05315</name>
</gene>
<sequence length="206" mass="23567">MNANRLPAARVRGVGLLLLLMLAMLLSGCAVFRPPPPYTTEADALADRGEPTRRWTNEDGTTVLEYSTQPNGYTCLMVEVDRSGVVLRQWDALSERNLAEVRPGMSREEVDRMLGEHRSEQTFRLSGEEVWDWNIYNDGPGIATLFNVHFIDGKVVRTSRTYVYPNDGGLLGGYYYGRPYGYGFWGGYPFGWPYRAYHPYAPWFFW</sequence>
<accession>A0A7X7LV71</accession>
<dbReference type="EMBL" id="JAAYYV010000139">
    <property type="protein sequence ID" value="NLF53808.1"/>
    <property type="molecule type" value="Genomic_DNA"/>
</dbReference>
<evidence type="ECO:0000313" key="2">
    <source>
        <dbReference type="EMBL" id="NLF53808.1"/>
    </source>
</evidence>